<dbReference type="InterPro" id="IPR001451">
    <property type="entry name" value="Hexapep"/>
</dbReference>
<dbReference type="InterPro" id="IPR020019">
    <property type="entry name" value="AcTrfase_PglD-like"/>
</dbReference>
<feature type="site" description="Increases basicity of active site His" evidence="5">
    <location>
        <position position="141"/>
    </location>
</feature>
<proteinExistence type="inferred from homology"/>
<accession>A0A6V8MH89</accession>
<feature type="domain" description="PglD N-terminal" evidence="7">
    <location>
        <begin position="5"/>
        <end position="71"/>
    </location>
</feature>
<dbReference type="InterPro" id="IPR011004">
    <property type="entry name" value="Trimer_LpxA-like_sf"/>
</dbReference>
<dbReference type="EMBL" id="BLXX01000003">
    <property type="protein sequence ID" value="GFO59049.1"/>
    <property type="molecule type" value="Genomic_DNA"/>
</dbReference>
<dbReference type="PROSITE" id="PS00101">
    <property type="entry name" value="HEXAPEP_TRANSFERASES"/>
    <property type="match status" value="1"/>
</dbReference>
<evidence type="ECO:0000313" key="8">
    <source>
        <dbReference type="EMBL" id="GFO59049.1"/>
    </source>
</evidence>
<dbReference type="InterPro" id="IPR018357">
    <property type="entry name" value="Hexapep_transf_CS"/>
</dbReference>
<dbReference type="Proteomes" id="UP000556026">
    <property type="component" value="Unassembled WGS sequence"/>
</dbReference>
<evidence type="ECO:0000256" key="6">
    <source>
        <dbReference type="PIRSR" id="PIRSR620019-2"/>
    </source>
</evidence>
<evidence type="ECO:0000256" key="4">
    <source>
        <dbReference type="ARBA" id="ARBA00023315"/>
    </source>
</evidence>
<feature type="binding site" evidence="6">
    <location>
        <position position="70"/>
    </location>
    <ligand>
        <name>substrate</name>
    </ligand>
</feature>
<dbReference type="Pfam" id="PF17836">
    <property type="entry name" value="PglD_N"/>
    <property type="match status" value="1"/>
</dbReference>
<dbReference type="CDD" id="cd03360">
    <property type="entry name" value="LbH_AT_putative"/>
    <property type="match status" value="1"/>
</dbReference>
<reference evidence="9" key="1">
    <citation type="submission" date="2020-06" db="EMBL/GenBank/DDBJ databases">
        <title>Draft genomic sequence of Geomonas sp. Red330.</title>
        <authorList>
            <person name="Itoh H."/>
            <person name="Zhenxing X."/>
            <person name="Ushijima N."/>
            <person name="Masuda Y."/>
            <person name="Shiratori Y."/>
            <person name="Senoo K."/>
        </authorList>
    </citation>
    <scope>NUCLEOTIDE SEQUENCE [LARGE SCALE GENOMIC DNA]</scope>
    <source>
        <strain evidence="9">Red330</strain>
    </source>
</reference>
<evidence type="ECO:0000256" key="1">
    <source>
        <dbReference type="ARBA" id="ARBA00007274"/>
    </source>
</evidence>
<dbReference type="SUPFAM" id="SSF51161">
    <property type="entry name" value="Trimeric LpxA-like enzymes"/>
    <property type="match status" value="1"/>
</dbReference>
<keyword evidence="9" id="KW-1185">Reference proteome</keyword>
<feature type="binding site" evidence="6">
    <location>
        <position position="149"/>
    </location>
    <ligand>
        <name>acetyl-CoA</name>
        <dbReference type="ChEBI" id="CHEBI:57288"/>
    </ligand>
</feature>
<dbReference type="PANTHER" id="PTHR43300:SF7">
    <property type="entry name" value="UDP-N-ACETYLBACILLOSAMINE N-ACETYLTRANSFERASE"/>
    <property type="match status" value="1"/>
</dbReference>
<keyword evidence="4" id="KW-0012">Acyltransferase</keyword>
<protein>
    <submittedName>
        <fullName evidence="8">Pilus assembly protein</fullName>
    </submittedName>
</protein>
<organism evidence="8 9">
    <name type="scientific">Geomonas silvestris</name>
    <dbReference type="NCBI Taxonomy" id="2740184"/>
    <lineage>
        <taxon>Bacteria</taxon>
        <taxon>Pseudomonadati</taxon>
        <taxon>Thermodesulfobacteriota</taxon>
        <taxon>Desulfuromonadia</taxon>
        <taxon>Geobacterales</taxon>
        <taxon>Geobacteraceae</taxon>
        <taxon>Geomonas</taxon>
    </lineage>
</organism>
<keyword evidence="3" id="KW-0677">Repeat</keyword>
<dbReference type="Gene3D" id="3.40.50.20">
    <property type="match status" value="1"/>
</dbReference>
<evidence type="ECO:0000256" key="3">
    <source>
        <dbReference type="ARBA" id="ARBA00022737"/>
    </source>
</evidence>
<feature type="active site" description="Proton acceptor" evidence="5">
    <location>
        <position position="140"/>
    </location>
</feature>
<dbReference type="AlphaFoldDB" id="A0A6V8MH89"/>
<comment type="caution">
    <text evidence="8">The sequence shown here is derived from an EMBL/GenBank/DDBJ whole genome shotgun (WGS) entry which is preliminary data.</text>
</comment>
<dbReference type="InterPro" id="IPR050179">
    <property type="entry name" value="Trans_hexapeptide_repeat"/>
</dbReference>
<evidence type="ECO:0000259" key="7">
    <source>
        <dbReference type="Pfam" id="PF17836"/>
    </source>
</evidence>
<dbReference type="Pfam" id="PF00132">
    <property type="entry name" value="Hexapep"/>
    <property type="match status" value="1"/>
</dbReference>
<evidence type="ECO:0000313" key="9">
    <source>
        <dbReference type="Proteomes" id="UP000556026"/>
    </source>
</evidence>
<gene>
    <name evidence="8" type="primary">pglB</name>
    <name evidence="8" type="ORF">GMST_13740</name>
</gene>
<evidence type="ECO:0000256" key="5">
    <source>
        <dbReference type="PIRSR" id="PIRSR620019-1"/>
    </source>
</evidence>
<sequence length="212" mass="21683">MSLPVVILGAGGHARVLLDALLLCSRQVVGILDAEEKLKGELILGVPVLGGDREAGRFGCDEVELVNGIGSVGSLTRRAALFKEYLALGYRFASVVHPAAVLARDVELGMGAQVMAGAVVQVGARIGANSIVNTRASVDHDCRIGSHVHLAPGVTLSGGVVVEDEVHIGTGATVIQGVSIARGSTVGAGALVLRNVKEGVTVFGVPAREAQR</sequence>
<name>A0A6V8MH89_9BACT</name>
<dbReference type="InterPro" id="IPR041561">
    <property type="entry name" value="PglD_N"/>
</dbReference>
<dbReference type="NCBIfam" id="TIGR03570">
    <property type="entry name" value="NeuD_NnaD"/>
    <property type="match status" value="1"/>
</dbReference>
<dbReference type="Gene3D" id="2.160.10.10">
    <property type="entry name" value="Hexapeptide repeat proteins"/>
    <property type="match status" value="1"/>
</dbReference>
<dbReference type="PANTHER" id="PTHR43300">
    <property type="entry name" value="ACETYLTRANSFERASE"/>
    <property type="match status" value="1"/>
</dbReference>
<evidence type="ECO:0000256" key="2">
    <source>
        <dbReference type="ARBA" id="ARBA00022679"/>
    </source>
</evidence>
<dbReference type="RefSeq" id="WP_183353897.1">
    <property type="nucleotide sequence ID" value="NZ_BLXX01000003.1"/>
</dbReference>
<keyword evidence="2" id="KW-0808">Transferase</keyword>
<dbReference type="GO" id="GO:0016746">
    <property type="term" value="F:acyltransferase activity"/>
    <property type="evidence" value="ECO:0007669"/>
    <property type="project" value="UniProtKB-KW"/>
</dbReference>
<comment type="similarity">
    <text evidence="1">Belongs to the transferase hexapeptide repeat family.</text>
</comment>